<keyword evidence="5" id="KW-0813">Transport</keyword>
<evidence type="ECO:0000256" key="3">
    <source>
        <dbReference type="ARBA" id="ARBA00008926"/>
    </source>
</evidence>
<dbReference type="GO" id="GO:0000973">
    <property type="term" value="P:post-transcriptional tethering of RNA polymerase II gene DNA at nuclear periphery"/>
    <property type="evidence" value="ECO:0007669"/>
    <property type="project" value="TreeGrafter"/>
</dbReference>
<sequence>MGLFGQTPATQTSTVGLSGQTSSTQTNTVGLFGFRTSTGQTGSSLFGANTGATSSLFGQTSATGAIGGASAGMATVGTTVPFNPPNGQDTMMKSGVTTNINTKHQCITAMKEYENKSLEELRMEDYSTNRKSKQAGSTSTVGLFFQTPVTQTSTGFLFAGGLDSGLQPSTTGFGSSSRLDSGSVFGGTIRKCKKVYRRTKR</sequence>
<evidence type="ECO:0000313" key="13">
    <source>
        <dbReference type="Proteomes" id="UP000678393"/>
    </source>
</evidence>
<feature type="region of interest" description="Disordered" evidence="11">
    <location>
        <begin position="1"/>
        <end position="22"/>
    </location>
</feature>
<evidence type="ECO:0000256" key="5">
    <source>
        <dbReference type="ARBA" id="ARBA00022448"/>
    </source>
</evidence>
<gene>
    <name evidence="12" type="ORF">CUNI_LOCUS3754</name>
</gene>
<comment type="caution">
    <text evidence="12">The sequence shown here is derived from an EMBL/GenBank/DDBJ whole genome shotgun (WGS) entry which is preliminary data.</text>
</comment>
<feature type="compositionally biased region" description="Polar residues" evidence="11">
    <location>
        <begin position="7"/>
        <end position="22"/>
    </location>
</feature>
<dbReference type="PANTHER" id="PTHR23198">
    <property type="entry name" value="NUCLEOPORIN"/>
    <property type="match status" value="1"/>
</dbReference>
<dbReference type="FunFam" id="1.10.10.2360:FF:000001">
    <property type="entry name" value="Nuclear pore complex protein Nup98-Nup96"/>
    <property type="match status" value="1"/>
</dbReference>
<evidence type="ECO:0000256" key="8">
    <source>
        <dbReference type="ARBA" id="ARBA00023010"/>
    </source>
</evidence>
<dbReference type="Pfam" id="PF21240">
    <property type="entry name" value="Nup98_GLEBS"/>
    <property type="match status" value="1"/>
</dbReference>
<comment type="similarity">
    <text evidence="3">Belongs to the nucleoporin GLFG family.</text>
</comment>
<keyword evidence="8" id="KW-0811">Translocation</keyword>
<comment type="subcellular location">
    <subcellularLocation>
        <location evidence="2">Nucleus membrane</location>
        <topology evidence="2">Peripheral membrane protein</topology>
        <orientation evidence="2">Nucleoplasmic side</orientation>
    </subcellularLocation>
    <subcellularLocation>
        <location evidence="1">Nucleus</location>
        <location evidence="1">Nuclear pore complex</location>
    </subcellularLocation>
</comment>
<organism evidence="12 13">
    <name type="scientific">Candidula unifasciata</name>
    <dbReference type="NCBI Taxonomy" id="100452"/>
    <lineage>
        <taxon>Eukaryota</taxon>
        <taxon>Metazoa</taxon>
        <taxon>Spiralia</taxon>
        <taxon>Lophotrochozoa</taxon>
        <taxon>Mollusca</taxon>
        <taxon>Gastropoda</taxon>
        <taxon>Heterobranchia</taxon>
        <taxon>Euthyneura</taxon>
        <taxon>Panpulmonata</taxon>
        <taxon>Eupulmonata</taxon>
        <taxon>Stylommatophora</taxon>
        <taxon>Helicina</taxon>
        <taxon>Helicoidea</taxon>
        <taxon>Geomitridae</taxon>
        <taxon>Candidula</taxon>
    </lineage>
</organism>
<dbReference type="AlphaFoldDB" id="A0A8S3YVC0"/>
<name>A0A8S3YVC0_9EUPU</name>
<evidence type="ECO:0000256" key="6">
    <source>
        <dbReference type="ARBA" id="ARBA00022816"/>
    </source>
</evidence>
<reference evidence="12" key="1">
    <citation type="submission" date="2021-04" db="EMBL/GenBank/DDBJ databases">
        <authorList>
            <consortium name="Molecular Ecology Group"/>
        </authorList>
    </citation>
    <scope>NUCLEOTIDE SEQUENCE</scope>
</reference>
<keyword evidence="6" id="KW-0509">mRNA transport</keyword>
<dbReference type="GO" id="GO:0044614">
    <property type="term" value="C:nuclear pore cytoplasmic filaments"/>
    <property type="evidence" value="ECO:0007669"/>
    <property type="project" value="TreeGrafter"/>
</dbReference>
<proteinExistence type="inferred from homology"/>
<accession>A0A8S3YVC0</accession>
<evidence type="ECO:0000256" key="1">
    <source>
        <dbReference type="ARBA" id="ARBA00004567"/>
    </source>
</evidence>
<evidence type="ECO:0000313" key="12">
    <source>
        <dbReference type="EMBL" id="CAG5118196.1"/>
    </source>
</evidence>
<dbReference type="OrthoDB" id="3797628at2759"/>
<dbReference type="PANTHER" id="PTHR23198:SF6">
    <property type="entry name" value="NUCLEAR PORE COMPLEX PROTEIN NUP98-NUP96"/>
    <property type="match status" value="1"/>
</dbReference>
<keyword evidence="9" id="KW-0906">Nuclear pore complex</keyword>
<protein>
    <recommendedName>
        <fullName evidence="4">Nuclear pore complex protein Nup98-Nup96</fullName>
    </recommendedName>
</protein>
<dbReference type="GO" id="GO:0003723">
    <property type="term" value="F:RNA binding"/>
    <property type="evidence" value="ECO:0007669"/>
    <property type="project" value="TreeGrafter"/>
</dbReference>
<dbReference type="GO" id="GO:0006405">
    <property type="term" value="P:RNA export from nucleus"/>
    <property type="evidence" value="ECO:0007669"/>
    <property type="project" value="TreeGrafter"/>
</dbReference>
<dbReference type="GO" id="GO:0034398">
    <property type="term" value="P:telomere tethering at nuclear periphery"/>
    <property type="evidence" value="ECO:0007669"/>
    <property type="project" value="TreeGrafter"/>
</dbReference>
<dbReference type="Proteomes" id="UP000678393">
    <property type="component" value="Unassembled WGS sequence"/>
</dbReference>
<evidence type="ECO:0000256" key="9">
    <source>
        <dbReference type="ARBA" id="ARBA00023132"/>
    </source>
</evidence>
<keyword evidence="13" id="KW-1185">Reference proteome</keyword>
<dbReference type="InterPro" id="IPR037665">
    <property type="entry name" value="Nucleoporin_S59-like"/>
</dbReference>
<evidence type="ECO:0000256" key="7">
    <source>
        <dbReference type="ARBA" id="ARBA00022927"/>
    </source>
</evidence>
<dbReference type="GO" id="GO:0017056">
    <property type="term" value="F:structural constituent of nuclear pore"/>
    <property type="evidence" value="ECO:0007669"/>
    <property type="project" value="TreeGrafter"/>
</dbReference>
<dbReference type="GO" id="GO:0051028">
    <property type="term" value="P:mRNA transport"/>
    <property type="evidence" value="ECO:0007669"/>
    <property type="project" value="UniProtKB-KW"/>
</dbReference>
<dbReference type="Gene3D" id="1.10.10.2360">
    <property type="match status" value="1"/>
</dbReference>
<keyword evidence="10" id="KW-0539">Nucleus</keyword>
<evidence type="ECO:0000256" key="2">
    <source>
        <dbReference type="ARBA" id="ARBA00004620"/>
    </source>
</evidence>
<dbReference type="EMBL" id="CAJHNH020000513">
    <property type="protein sequence ID" value="CAG5118196.1"/>
    <property type="molecule type" value="Genomic_DNA"/>
</dbReference>
<keyword evidence="7" id="KW-0653">Protein transport</keyword>
<evidence type="ECO:0000256" key="10">
    <source>
        <dbReference type="ARBA" id="ARBA00023242"/>
    </source>
</evidence>
<dbReference type="GO" id="GO:0031965">
    <property type="term" value="C:nuclear membrane"/>
    <property type="evidence" value="ECO:0007669"/>
    <property type="project" value="UniProtKB-SubCell"/>
</dbReference>
<evidence type="ECO:0000256" key="4">
    <source>
        <dbReference type="ARBA" id="ARBA00013472"/>
    </source>
</evidence>
<dbReference type="GO" id="GO:0006606">
    <property type="term" value="P:protein import into nucleus"/>
    <property type="evidence" value="ECO:0007669"/>
    <property type="project" value="TreeGrafter"/>
</dbReference>
<dbReference type="GO" id="GO:0008139">
    <property type="term" value="F:nuclear localization sequence binding"/>
    <property type="evidence" value="ECO:0007669"/>
    <property type="project" value="TreeGrafter"/>
</dbReference>
<evidence type="ECO:0000256" key="11">
    <source>
        <dbReference type="SAM" id="MobiDB-lite"/>
    </source>
</evidence>